<dbReference type="Proteomes" id="UP000292695">
    <property type="component" value="Unassembled WGS sequence"/>
</dbReference>
<dbReference type="CDD" id="cd00761">
    <property type="entry name" value="Glyco_tranf_GTA_type"/>
    <property type="match status" value="1"/>
</dbReference>
<dbReference type="InterPro" id="IPR029044">
    <property type="entry name" value="Nucleotide-diphossugar_trans"/>
</dbReference>
<evidence type="ECO:0000313" key="4">
    <source>
        <dbReference type="Proteomes" id="UP000292695"/>
    </source>
</evidence>
<dbReference type="Pfam" id="PF00535">
    <property type="entry name" value="Glycos_transf_2"/>
    <property type="match status" value="1"/>
</dbReference>
<keyword evidence="3" id="KW-0808">Transferase</keyword>
<dbReference type="GO" id="GO:0016758">
    <property type="term" value="F:hexosyltransferase activity"/>
    <property type="evidence" value="ECO:0007669"/>
    <property type="project" value="UniProtKB-ARBA"/>
</dbReference>
<evidence type="ECO:0000259" key="2">
    <source>
        <dbReference type="Pfam" id="PF00535"/>
    </source>
</evidence>
<sequence>MSANLTPTARHSAGTSPNGSEGNDETTSTPPLPLAEALRRAPARDGVRLADTPWIIGNRGGGHTRVTPRLSVVVPFYGVGEYLGDCLDSIARQAWSDFEAILVDDGSPDDSAVVAKEFCARDPRFRLIQQDNAGPGPARDAGIREATGEYLAFVDGDDLVSRYGFAALVRTLDRTGSDIAGGNARRFNNSFGVRPSWLHKQPFARVRHATHVTEFPDLVLDRMLWNKVYRRSFWTENGYTFPPIRYEDYPVALKAHLDAVTVDTITQAVYYWRERESGESITQQKFQLGNIRDRVTSAGMVVDLVEDAVPVVRRRVHAHLAQIDVLTLMSAFGSVPSADEQALVELSRELLDQLDEDVLAATHRYDRIQHAALRAGDVELLRRLATFRNLGGLRGGARAVPRRRRLEYNYPGLGESAVPRALYKLRDQDLTLATSVREVGWIDGKLSVKGTAEIRHLETLRTSTLDIALAVGTTTYPLDVRRYDALDLHGDKTLVGFEVLLDRETLGLCTGAPAHFEVRMRSGRRERKGMLGGQGPGSPGWPPGAWIDTENWIQPGPGKYGWFSLRRLTDPCRLTAVEQSGDELVLHGRASFDEPELYLSRPVVGGEEEVPLEIDGRDFTARVPVRDILAAANHDDPFGQRTTRVFRVRGPERQQRVLLWTAGDTAVSRVVDDRVVTLTRSTGGYVNLHESPIRTTAVTAFSDGRELTVRGSEGRDVTFGWRRYLADSDEHLDVECRRTRTADGWSATVDVDALIPVTAVQVSVDPLAALADWILFATPPDGAAHAVQCEPFLCSRLPLAITHGSHALAVRPHAGTLHVEVR</sequence>
<gene>
    <name evidence="3" type="ORF">E0H50_25630</name>
</gene>
<feature type="region of interest" description="Disordered" evidence="1">
    <location>
        <begin position="1"/>
        <end position="32"/>
    </location>
</feature>
<dbReference type="OrthoDB" id="2676521at2"/>
<feature type="domain" description="Glycosyltransferase 2-like" evidence="2">
    <location>
        <begin position="71"/>
        <end position="232"/>
    </location>
</feature>
<reference evidence="3 4" key="1">
    <citation type="submission" date="2019-02" db="EMBL/GenBank/DDBJ databases">
        <title>Kribbella capetownensis sp. nov. and Kribbella speibonae sp. nov., isolated from soil.</title>
        <authorList>
            <person name="Curtis S.M."/>
            <person name="Norton I."/>
            <person name="Everest G.J."/>
            <person name="Meyers P.R."/>
        </authorList>
    </citation>
    <scope>NUCLEOTIDE SEQUENCE [LARGE SCALE GENOMIC DNA]</scope>
    <source>
        <strain evidence="3 4">DSM 27082</strain>
    </source>
</reference>
<dbReference type="Gene3D" id="3.90.550.10">
    <property type="entry name" value="Spore Coat Polysaccharide Biosynthesis Protein SpsA, Chain A"/>
    <property type="match status" value="1"/>
</dbReference>
<keyword evidence="4" id="KW-1185">Reference proteome</keyword>
<protein>
    <submittedName>
        <fullName evidence="3">Glycosyltransferase</fullName>
    </submittedName>
</protein>
<accession>A0A4R0IG03</accession>
<evidence type="ECO:0000256" key="1">
    <source>
        <dbReference type="SAM" id="MobiDB-lite"/>
    </source>
</evidence>
<organism evidence="3 4">
    <name type="scientific">Kribbella sindirgiensis</name>
    <dbReference type="NCBI Taxonomy" id="1124744"/>
    <lineage>
        <taxon>Bacteria</taxon>
        <taxon>Bacillati</taxon>
        <taxon>Actinomycetota</taxon>
        <taxon>Actinomycetes</taxon>
        <taxon>Propionibacteriales</taxon>
        <taxon>Kribbellaceae</taxon>
        <taxon>Kribbella</taxon>
    </lineage>
</organism>
<comment type="caution">
    <text evidence="3">The sequence shown here is derived from an EMBL/GenBank/DDBJ whole genome shotgun (WGS) entry which is preliminary data.</text>
</comment>
<dbReference type="AlphaFoldDB" id="A0A4R0IG03"/>
<dbReference type="SUPFAM" id="SSF53448">
    <property type="entry name" value="Nucleotide-diphospho-sugar transferases"/>
    <property type="match status" value="1"/>
</dbReference>
<evidence type="ECO:0000313" key="3">
    <source>
        <dbReference type="EMBL" id="TCC29828.1"/>
    </source>
</evidence>
<dbReference type="InterPro" id="IPR001173">
    <property type="entry name" value="Glyco_trans_2-like"/>
</dbReference>
<dbReference type="PANTHER" id="PTHR22916:SF3">
    <property type="entry name" value="UDP-GLCNAC:BETAGAL BETA-1,3-N-ACETYLGLUCOSAMINYLTRANSFERASE-LIKE PROTEIN 1"/>
    <property type="match status" value="1"/>
</dbReference>
<dbReference type="PANTHER" id="PTHR22916">
    <property type="entry name" value="GLYCOSYLTRANSFERASE"/>
    <property type="match status" value="1"/>
</dbReference>
<name>A0A4R0IG03_9ACTN</name>
<proteinExistence type="predicted"/>
<feature type="compositionally biased region" description="Polar residues" evidence="1">
    <location>
        <begin position="1"/>
        <end position="29"/>
    </location>
</feature>
<dbReference type="EMBL" id="SJKA01000009">
    <property type="protein sequence ID" value="TCC29828.1"/>
    <property type="molecule type" value="Genomic_DNA"/>
</dbReference>